<dbReference type="Gramene" id="OE9A038534T1">
    <property type="protein sequence ID" value="OE9A038534C1"/>
    <property type="gene ID" value="OE9A038534"/>
</dbReference>
<gene>
    <name evidence="2" type="ORF">OLEA9_A038534</name>
</gene>
<evidence type="ECO:0000313" key="2">
    <source>
        <dbReference type="EMBL" id="CAA3021529.1"/>
    </source>
</evidence>
<proteinExistence type="predicted"/>
<accession>A0A8S0UWR4</accession>
<dbReference type="EMBL" id="CACTIH010009056">
    <property type="protein sequence ID" value="CAA3021529.1"/>
    <property type="molecule type" value="Genomic_DNA"/>
</dbReference>
<protein>
    <recommendedName>
        <fullName evidence="4">Glycine-rich protein</fullName>
    </recommendedName>
</protein>
<keyword evidence="3" id="KW-1185">Reference proteome</keyword>
<evidence type="ECO:0000313" key="3">
    <source>
        <dbReference type="Proteomes" id="UP000594638"/>
    </source>
</evidence>
<dbReference type="AlphaFoldDB" id="A0A8S0UWR4"/>
<evidence type="ECO:0008006" key="4">
    <source>
        <dbReference type="Google" id="ProtNLM"/>
    </source>
</evidence>
<sequence>MCAMNASQAPQLPSILKAFDTSFSHYLYLNISSYSYLILRPNFNMKSIITFLLAFLLISATVSFATQSEPTGPGSSKPKFNNNKKGSGNDGGVGGFFGPGGGFNIPGFGSGWGNGIGGGYGAGYGGPNGGYSKGGIIRSSVVCKEKGPCYKKKLICPAKCFSSYHRSGKGYGGGGGGGGCTIDCKKCTAYC</sequence>
<feature type="transmembrane region" description="Helical" evidence="1">
    <location>
        <begin position="48"/>
        <end position="66"/>
    </location>
</feature>
<keyword evidence="1" id="KW-0472">Membrane</keyword>
<dbReference type="OrthoDB" id="1107388at2759"/>
<reference evidence="2 3" key="1">
    <citation type="submission" date="2019-12" db="EMBL/GenBank/DDBJ databases">
        <authorList>
            <person name="Alioto T."/>
            <person name="Alioto T."/>
            <person name="Gomez Garrido J."/>
        </authorList>
    </citation>
    <scope>NUCLEOTIDE SEQUENCE [LARGE SCALE GENOMIC DNA]</scope>
</reference>
<evidence type="ECO:0000256" key="1">
    <source>
        <dbReference type="SAM" id="Phobius"/>
    </source>
</evidence>
<name>A0A8S0UWR4_OLEEU</name>
<dbReference type="Proteomes" id="UP000594638">
    <property type="component" value="Unassembled WGS sequence"/>
</dbReference>
<keyword evidence="1" id="KW-0812">Transmembrane</keyword>
<keyword evidence="1" id="KW-1133">Transmembrane helix</keyword>
<dbReference type="PANTHER" id="PTHR34789:SF1">
    <property type="entry name" value="EXPRESSED PROTEIN"/>
    <property type="match status" value="1"/>
</dbReference>
<dbReference type="PANTHER" id="PTHR34789">
    <property type="entry name" value="EXPRESSED PROTEIN"/>
    <property type="match status" value="1"/>
</dbReference>
<comment type="caution">
    <text evidence="2">The sequence shown here is derived from an EMBL/GenBank/DDBJ whole genome shotgun (WGS) entry which is preliminary data.</text>
</comment>
<organism evidence="2 3">
    <name type="scientific">Olea europaea subsp. europaea</name>
    <dbReference type="NCBI Taxonomy" id="158383"/>
    <lineage>
        <taxon>Eukaryota</taxon>
        <taxon>Viridiplantae</taxon>
        <taxon>Streptophyta</taxon>
        <taxon>Embryophyta</taxon>
        <taxon>Tracheophyta</taxon>
        <taxon>Spermatophyta</taxon>
        <taxon>Magnoliopsida</taxon>
        <taxon>eudicotyledons</taxon>
        <taxon>Gunneridae</taxon>
        <taxon>Pentapetalae</taxon>
        <taxon>asterids</taxon>
        <taxon>lamiids</taxon>
        <taxon>Lamiales</taxon>
        <taxon>Oleaceae</taxon>
        <taxon>Oleeae</taxon>
        <taxon>Olea</taxon>
    </lineage>
</organism>